<evidence type="ECO:0000256" key="5">
    <source>
        <dbReference type="ARBA" id="ARBA00022598"/>
    </source>
</evidence>
<evidence type="ECO:0000256" key="12">
    <source>
        <dbReference type="RuleBase" id="RU003748"/>
    </source>
</evidence>
<keyword evidence="4" id="KW-0963">Cytoplasm</keyword>
<comment type="catalytic activity">
    <reaction evidence="11 12">
        <text>tRNA(Lys) + L-lysine + ATP = L-lysyl-tRNA(Lys) + AMP + diphosphate</text>
        <dbReference type="Rhea" id="RHEA:20792"/>
        <dbReference type="Rhea" id="RHEA-COMP:9696"/>
        <dbReference type="Rhea" id="RHEA-COMP:9697"/>
        <dbReference type="ChEBI" id="CHEBI:30616"/>
        <dbReference type="ChEBI" id="CHEBI:32551"/>
        <dbReference type="ChEBI" id="CHEBI:33019"/>
        <dbReference type="ChEBI" id="CHEBI:78442"/>
        <dbReference type="ChEBI" id="CHEBI:78529"/>
        <dbReference type="ChEBI" id="CHEBI:456215"/>
        <dbReference type="EC" id="6.1.1.6"/>
    </reaction>
</comment>
<dbReference type="GeneID" id="14904578"/>
<dbReference type="EMBL" id="GL984236">
    <property type="protein sequence ID" value="EGR28499.1"/>
    <property type="molecule type" value="Genomic_DNA"/>
</dbReference>
<dbReference type="NCBIfam" id="NF001756">
    <property type="entry name" value="PRK00484.1"/>
    <property type="match status" value="1"/>
</dbReference>
<dbReference type="PROSITE" id="PS50862">
    <property type="entry name" value="AA_TRNA_LIGASE_II"/>
    <property type="match status" value="1"/>
</dbReference>
<keyword evidence="5 15" id="KW-0436">Ligase</keyword>
<dbReference type="InterPro" id="IPR044136">
    <property type="entry name" value="Lys-tRNA-ligase_II_N"/>
</dbReference>
<dbReference type="InterPro" id="IPR004365">
    <property type="entry name" value="NA-bd_OB_tRNA"/>
</dbReference>
<dbReference type="GO" id="GO:0005829">
    <property type="term" value="C:cytosol"/>
    <property type="evidence" value="ECO:0007669"/>
    <property type="project" value="TreeGrafter"/>
</dbReference>
<evidence type="ECO:0000313" key="15">
    <source>
        <dbReference type="EMBL" id="EGR28499.1"/>
    </source>
</evidence>
<dbReference type="CDD" id="cd04322">
    <property type="entry name" value="LysRS_N"/>
    <property type="match status" value="1"/>
</dbReference>
<dbReference type="InterPro" id="IPR045864">
    <property type="entry name" value="aa-tRNA-synth_II/BPL/LPL"/>
</dbReference>
<dbReference type="FunFam" id="2.40.50.140:FF:000050">
    <property type="entry name" value="Lysine--tRNA ligase"/>
    <property type="match status" value="1"/>
</dbReference>
<dbReference type="PANTHER" id="PTHR42918:SF9">
    <property type="entry name" value="LYSINE--TRNA LIGASE"/>
    <property type="match status" value="1"/>
</dbReference>
<keyword evidence="6" id="KW-0547">Nucleotide-binding</keyword>
<dbReference type="RefSeq" id="XP_004029735.1">
    <property type="nucleotide sequence ID" value="XM_004029687.1"/>
</dbReference>
<dbReference type="FunCoup" id="G0R210">
    <property type="interactions" value="645"/>
</dbReference>
<feature type="compositionally biased region" description="Basic and acidic residues" evidence="13">
    <location>
        <begin position="36"/>
        <end position="67"/>
    </location>
</feature>
<dbReference type="PIRSF" id="PIRSF039101">
    <property type="entry name" value="LysRS2"/>
    <property type="match status" value="1"/>
</dbReference>
<keyword evidence="16" id="KW-1185">Reference proteome</keyword>
<keyword evidence="7" id="KW-0067">ATP-binding</keyword>
<dbReference type="Pfam" id="PF00152">
    <property type="entry name" value="tRNA-synt_2"/>
    <property type="match status" value="1"/>
</dbReference>
<dbReference type="CDD" id="cd00775">
    <property type="entry name" value="LysRS_core"/>
    <property type="match status" value="1"/>
</dbReference>
<dbReference type="InterPro" id="IPR034762">
    <property type="entry name" value="Lys-tRNA-ligase_II_bac/euk"/>
</dbReference>
<dbReference type="Proteomes" id="UP000008983">
    <property type="component" value="Unassembled WGS sequence"/>
</dbReference>
<evidence type="ECO:0000259" key="14">
    <source>
        <dbReference type="PROSITE" id="PS50862"/>
    </source>
</evidence>
<dbReference type="InParanoid" id="G0R210"/>
<protein>
    <recommendedName>
        <fullName evidence="3 12">Lysine--tRNA ligase</fullName>
        <ecNumber evidence="3 12">6.1.1.6</ecNumber>
    </recommendedName>
    <alternativeName>
        <fullName evidence="10 12">Lysyl-tRNA synthetase</fullName>
    </alternativeName>
</protein>
<proteinExistence type="inferred from homology"/>
<dbReference type="PANTHER" id="PTHR42918">
    <property type="entry name" value="LYSYL-TRNA SYNTHETASE"/>
    <property type="match status" value="1"/>
</dbReference>
<dbReference type="GO" id="GO:0004824">
    <property type="term" value="F:lysine-tRNA ligase activity"/>
    <property type="evidence" value="ECO:0007669"/>
    <property type="project" value="UniProtKB-EC"/>
</dbReference>
<gene>
    <name evidence="15" type="ORF">IMG5_174100</name>
</gene>
<dbReference type="GO" id="GO:0000049">
    <property type="term" value="F:tRNA binding"/>
    <property type="evidence" value="ECO:0007669"/>
    <property type="project" value="TreeGrafter"/>
</dbReference>
<name>G0R210_ICHMU</name>
<dbReference type="eggNOG" id="KOG1885">
    <property type="taxonomic scope" value="Eukaryota"/>
</dbReference>
<evidence type="ECO:0000256" key="8">
    <source>
        <dbReference type="ARBA" id="ARBA00022917"/>
    </source>
</evidence>
<accession>G0R210</accession>
<dbReference type="SUPFAM" id="SSF55681">
    <property type="entry name" value="Class II aaRS and biotin synthetases"/>
    <property type="match status" value="1"/>
</dbReference>
<dbReference type="GO" id="GO:0006430">
    <property type="term" value="P:lysyl-tRNA aminoacylation"/>
    <property type="evidence" value="ECO:0007669"/>
    <property type="project" value="InterPro"/>
</dbReference>
<evidence type="ECO:0000256" key="7">
    <source>
        <dbReference type="ARBA" id="ARBA00022840"/>
    </source>
</evidence>
<dbReference type="InterPro" id="IPR012340">
    <property type="entry name" value="NA-bd_OB-fold"/>
</dbReference>
<dbReference type="HAMAP" id="MF_00252">
    <property type="entry name" value="Lys_tRNA_synth_class2"/>
    <property type="match status" value="1"/>
</dbReference>
<dbReference type="OMA" id="DFRNEGM"/>
<dbReference type="InterPro" id="IPR002313">
    <property type="entry name" value="Lys-tRNA-ligase_II"/>
</dbReference>
<feature type="compositionally biased region" description="Low complexity" evidence="13">
    <location>
        <begin position="1"/>
        <end position="13"/>
    </location>
</feature>
<keyword evidence="8" id="KW-0648">Protein biosynthesis</keyword>
<dbReference type="InterPro" id="IPR018149">
    <property type="entry name" value="Lys-tRNA-synth_II_C"/>
</dbReference>
<dbReference type="EC" id="6.1.1.6" evidence="3 12"/>
<dbReference type="STRING" id="857967.G0R210"/>
<organism evidence="15 16">
    <name type="scientific">Ichthyophthirius multifiliis</name>
    <name type="common">White spot disease agent</name>
    <name type="synonym">Ich</name>
    <dbReference type="NCBI Taxonomy" id="5932"/>
    <lineage>
        <taxon>Eukaryota</taxon>
        <taxon>Sar</taxon>
        <taxon>Alveolata</taxon>
        <taxon>Ciliophora</taxon>
        <taxon>Intramacronucleata</taxon>
        <taxon>Oligohymenophorea</taxon>
        <taxon>Hymenostomatida</taxon>
        <taxon>Ophryoglenina</taxon>
        <taxon>Ichthyophthirius</taxon>
    </lineage>
</organism>
<comment type="similarity">
    <text evidence="2">Belongs to the class-II aminoacyl-tRNA synthetase family.</text>
</comment>
<evidence type="ECO:0000256" key="1">
    <source>
        <dbReference type="ARBA" id="ARBA00004496"/>
    </source>
</evidence>
<evidence type="ECO:0000256" key="6">
    <source>
        <dbReference type="ARBA" id="ARBA00022741"/>
    </source>
</evidence>
<evidence type="ECO:0000256" key="10">
    <source>
        <dbReference type="ARBA" id="ARBA00030563"/>
    </source>
</evidence>
<dbReference type="FunFam" id="3.30.930.10:FF:000238">
    <property type="entry name" value="Lysine--tRNA ligase"/>
    <property type="match status" value="1"/>
</dbReference>
<evidence type="ECO:0000313" key="16">
    <source>
        <dbReference type="Proteomes" id="UP000008983"/>
    </source>
</evidence>
<dbReference type="Gene3D" id="3.30.930.10">
    <property type="entry name" value="Bira Bifunctional Protein, Domain 2"/>
    <property type="match status" value="1"/>
</dbReference>
<dbReference type="Pfam" id="PF01336">
    <property type="entry name" value="tRNA_anti-codon"/>
    <property type="match status" value="1"/>
</dbReference>
<dbReference type="OrthoDB" id="21243at2759"/>
<evidence type="ECO:0000256" key="2">
    <source>
        <dbReference type="ARBA" id="ARBA00008226"/>
    </source>
</evidence>
<dbReference type="PRINTS" id="PR00982">
    <property type="entry name" value="TRNASYNTHLYS"/>
</dbReference>
<keyword evidence="9" id="KW-0030">Aminoacyl-tRNA synthetase</keyword>
<feature type="domain" description="Aminoacyl-transfer RNA synthetases class-II family profile" evidence="14">
    <location>
        <begin position="249"/>
        <end position="578"/>
    </location>
</feature>
<evidence type="ECO:0000256" key="11">
    <source>
        <dbReference type="ARBA" id="ARBA00048573"/>
    </source>
</evidence>
<evidence type="ECO:0000256" key="4">
    <source>
        <dbReference type="ARBA" id="ARBA00022490"/>
    </source>
</evidence>
<sequence length="593" mass="68607">MSDQKQPQDPPSQEIEESKEDPNQESKNAQKKRLKAEKAAKEKAEKQQLKQQKEKENPQKEKKKDEKPEEELDPAAYYENRSKQIQTYMQTKTIVPYPHKFHVTHTIAEFIAEFDSQLKENGTFIEKNVSLGARITNIRAAGKALVFYDVRQEGTRLQVLCNKQLHEIGDFDQAHSVFRRGDIIGVTGRPHRSKNGELSIAPGKIQLLSPCLHMLPSLHTGLKDQETRYRKRYLDLIMNPQIRNVFITRTKIIQYVKKYLDDRGFLEVETPMMNMIPGGATARPFITHHNDLNLDIYMRIAPELYLKTLVVGGLERVYEMGKQFRNESIDQTHNPEFTSCEFYQAYADYEDLMNLTEDLLSNLVKSITGSYKIVFHPQGKDKPDVSYEIDFTPPFKRLPMMETLSQKLGGIQLPTDLESEEALKFFDELAKKHKVDCANPRTISRLIDKLVGHFIEVDLKNPTFITEHPQIMSPLAKWHRSKPGLTERFELFVNYYELCNAFTELNDPFRQRKIFVQQIEDKKQGDVEAMGYDKDFCDCLEHALPPTGGWGLGIDRLVMLLTDNINIQEVLLFPAMKPIIEQQKNTNNNNNQN</sequence>
<evidence type="ECO:0000256" key="13">
    <source>
        <dbReference type="SAM" id="MobiDB-lite"/>
    </source>
</evidence>
<comment type="subcellular location">
    <subcellularLocation>
        <location evidence="1">Cytoplasm</location>
    </subcellularLocation>
</comment>
<dbReference type="InterPro" id="IPR004364">
    <property type="entry name" value="Aa-tRNA-synt_II"/>
</dbReference>
<dbReference type="GO" id="GO:0005524">
    <property type="term" value="F:ATP binding"/>
    <property type="evidence" value="ECO:0007669"/>
    <property type="project" value="UniProtKB-KW"/>
</dbReference>
<dbReference type="NCBIfam" id="TIGR00499">
    <property type="entry name" value="lysS_bact"/>
    <property type="match status" value="1"/>
</dbReference>
<evidence type="ECO:0000256" key="3">
    <source>
        <dbReference type="ARBA" id="ARBA00013166"/>
    </source>
</evidence>
<dbReference type="AlphaFoldDB" id="G0R210"/>
<evidence type="ECO:0000256" key="9">
    <source>
        <dbReference type="ARBA" id="ARBA00023146"/>
    </source>
</evidence>
<dbReference type="InterPro" id="IPR006195">
    <property type="entry name" value="aa-tRNA-synth_II"/>
</dbReference>
<dbReference type="SUPFAM" id="SSF50249">
    <property type="entry name" value="Nucleic acid-binding proteins"/>
    <property type="match status" value="1"/>
</dbReference>
<dbReference type="Gene3D" id="2.40.50.140">
    <property type="entry name" value="Nucleic acid-binding proteins"/>
    <property type="match status" value="1"/>
</dbReference>
<feature type="region of interest" description="Disordered" evidence="13">
    <location>
        <begin position="1"/>
        <end position="77"/>
    </location>
</feature>
<dbReference type="GO" id="GO:0016787">
    <property type="term" value="F:hydrolase activity"/>
    <property type="evidence" value="ECO:0007669"/>
    <property type="project" value="UniProtKB-KW"/>
</dbReference>
<reference evidence="15 16" key="1">
    <citation type="submission" date="2011-07" db="EMBL/GenBank/DDBJ databases">
        <authorList>
            <person name="Coyne R."/>
            <person name="Brami D."/>
            <person name="Johnson J."/>
            <person name="Hostetler J."/>
            <person name="Hannick L."/>
            <person name="Clark T."/>
            <person name="Cassidy-Hanley D."/>
            <person name="Inman J."/>
        </authorList>
    </citation>
    <scope>NUCLEOTIDE SEQUENCE [LARGE SCALE GENOMIC DNA]</scope>
    <source>
        <strain evidence="15 16">G5</strain>
    </source>
</reference>
<keyword evidence="15" id="KW-0378">Hydrolase</keyword>